<feature type="compositionally biased region" description="Basic and acidic residues" evidence="1">
    <location>
        <begin position="20"/>
        <end position="53"/>
    </location>
</feature>
<reference evidence="3" key="1">
    <citation type="journal article" date="2005" name="Nature">
        <title>The map-based sequence of the rice genome.</title>
        <authorList>
            <consortium name="International rice genome sequencing project (IRGSP)"/>
            <person name="Matsumoto T."/>
            <person name="Wu J."/>
            <person name="Kanamori H."/>
            <person name="Katayose Y."/>
            <person name="Fujisawa M."/>
            <person name="Namiki N."/>
            <person name="Mizuno H."/>
            <person name="Yamamoto K."/>
            <person name="Antonio B.A."/>
            <person name="Baba T."/>
            <person name="Sakata K."/>
            <person name="Nagamura Y."/>
            <person name="Aoki H."/>
            <person name="Arikawa K."/>
            <person name="Arita K."/>
            <person name="Bito T."/>
            <person name="Chiden Y."/>
            <person name="Fujitsuka N."/>
            <person name="Fukunaka R."/>
            <person name="Hamada M."/>
            <person name="Harada C."/>
            <person name="Hayashi A."/>
            <person name="Hijishita S."/>
            <person name="Honda M."/>
            <person name="Hosokawa S."/>
            <person name="Ichikawa Y."/>
            <person name="Idonuma A."/>
            <person name="Iijima M."/>
            <person name="Ikeda M."/>
            <person name="Ikeno M."/>
            <person name="Ito K."/>
            <person name="Ito S."/>
            <person name="Ito T."/>
            <person name="Ito Y."/>
            <person name="Ito Y."/>
            <person name="Iwabuchi A."/>
            <person name="Kamiya K."/>
            <person name="Karasawa W."/>
            <person name="Kurita K."/>
            <person name="Katagiri S."/>
            <person name="Kikuta A."/>
            <person name="Kobayashi H."/>
            <person name="Kobayashi N."/>
            <person name="Machita K."/>
            <person name="Maehara T."/>
            <person name="Masukawa M."/>
            <person name="Mizubayashi T."/>
            <person name="Mukai Y."/>
            <person name="Nagasaki H."/>
            <person name="Nagata Y."/>
            <person name="Naito S."/>
            <person name="Nakashima M."/>
            <person name="Nakama Y."/>
            <person name="Nakamichi Y."/>
            <person name="Nakamura M."/>
            <person name="Meguro A."/>
            <person name="Negishi M."/>
            <person name="Ohta I."/>
            <person name="Ohta T."/>
            <person name="Okamoto M."/>
            <person name="Ono N."/>
            <person name="Saji S."/>
            <person name="Sakaguchi M."/>
            <person name="Sakai K."/>
            <person name="Shibata M."/>
            <person name="Shimokawa T."/>
            <person name="Song J."/>
            <person name="Takazaki Y."/>
            <person name="Terasawa K."/>
            <person name="Tsugane M."/>
            <person name="Tsuji K."/>
            <person name="Ueda S."/>
            <person name="Waki K."/>
            <person name="Yamagata H."/>
            <person name="Yamamoto M."/>
            <person name="Yamamoto S."/>
            <person name="Yamane H."/>
            <person name="Yoshiki S."/>
            <person name="Yoshihara R."/>
            <person name="Yukawa K."/>
            <person name="Zhong H."/>
            <person name="Yano M."/>
            <person name="Yuan Q."/>
            <person name="Ouyang S."/>
            <person name="Liu J."/>
            <person name="Jones K.M."/>
            <person name="Gansberger K."/>
            <person name="Moffat K."/>
            <person name="Hill J."/>
            <person name="Bera J."/>
            <person name="Fadrosh D."/>
            <person name="Jin S."/>
            <person name="Johri S."/>
            <person name="Kim M."/>
            <person name="Overton L."/>
            <person name="Reardon M."/>
            <person name="Tsitrin T."/>
            <person name="Vuong H."/>
            <person name="Weaver B."/>
            <person name="Ciecko A."/>
            <person name="Tallon L."/>
            <person name="Jackson J."/>
            <person name="Pai G."/>
            <person name="Aken S.V."/>
            <person name="Utterback T."/>
            <person name="Reidmuller S."/>
            <person name="Feldblyum T."/>
            <person name="Hsiao J."/>
            <person name="Zismann V."/>
            <person name="Iobst S."/>
            <person name="de Vazeille A.R."/>
            <person name="Buell C.R."/>
            <person name="Ying K."/>
            <person name="Li Y."/>
            <person name="Lu T."/>
            <person name="Huang Y."/>
            <person name="Zhao Q."/>
            <person name="Feng Q."/>
            <person name="Zhang L."/>
            <person name="Zhu J."/>
            <person name="Weng Q."/>
            <person name="Mu J."/>
            <person name="Lu Y."/>
            <person name="Fan D."/>
            <person name="Liu Y."/>
            <person name="Guan J."/>
            <person name="Zhang Y."/>
            <person name="Yu S."/>
            <person name="Liu X."/>
            <person name="Zhang Y."/>
            <person name="Hong G."/>
            <person name="Han B."/>
            <person name="Choisne N."/>
            <person name="Demange N."/>
            <person name="Orjeda G."/>
            <person name="Samain S."/>
            <person name="Cattolico L."/>
            <person name="Pelletier E."/>
            <person name="Couloux A."/>
            <person name="Segurens B."/>
            <person name="Wincker P."/>
            <person name="D'Hont A."/>
            <person name="Scarpelli C."/>
            <person name="Weissenbach J."/>
            <person name="Salanoubat M."/>
            <person name="Quetier F."/>
            <person name="Yu Y."/>
            <person name="Kim H.R."/>
            <person name="Rambo T."/>
            <person name="Currie J."/>
            <person name="Collura K."/>
            <person name="Luo M."/>
            <person name="Yang T."/>
            <person name="Ammiraju J.S.S."/>
            <person name="Engler F."/>
            <person name="Soderlund C."/>
            <person name="Wing R.A."/>
            <person name="Palmer L.E."/>
            <person name="de la Bastide M."/>
            <person name="Spiegel L."/>
            <person name="Nascimento L."/>
            <person name="Zutavern T."/>
            <person name="O'Shaughnessy A."/>
            <person name="Dike S."/>
            <person name="Dedhia N."/>
            <person name="Preston R."/>
            <person name="Balija V."/>
            <person name="McCombie W.R."/>
            <person name="Chow T."/>
            <person name="Chen H."/>
            <person name="Chung M."/>
            <person name="Chen C."/>
            <person name="Shaw J."/>
            <person name="Wu H."/>
            <person name="Hsiao K."/>
            <person name="Chao Y."/>
            <person name="Chu M."/>
            <person name="Cheng C."/>
            <person name="Hour A."/>
            <person name="Lee P."/>
            <person name="Lin S."/>
            <person name="Lin Y."/>
            <person name="Liou J."/>
            <person name="Liu S."/>
            <person name="Hsing Y."/>
            <person name="Raghuvanshi S."/>
            <person name="Mohanty A."/>
            <person name="Bharti A.K."/>
            <person name="Gaur A."/>
            <person name="Gupta V."/>
            <person name="Kumar D."/>
            <person name="Ravi V."/>
            <person name="Vij S."/>
            <person name="Kapur A."/>
            <person name="Khurana P."/>
            <person name="Khurana P."/>
            <person name="Khurana J.P."/>
            <person name="Tyagi A.K."/>
            <person name="Gaikwad K."/>
            <person name="Singh A."/>
            <person name="Dalal V."/>
            <person name="Srivastava S."/>
            <person name="Dixit A."/>
            <person name="Pal A.K."/>
            <person name="Ghazi I.A."/>
            <person name="Yadav M."/>
            <person name="Pandit A."/>
            <person name="Bhargava A."/>
            <person name="Sureshbabu K."/>
            <person name="Batra K."/>
            <person name="Sharma T.R."/>
            <person name="Mohapatra T."/>
            <person name="Singh N.K."/>
            <person name="Messing J."/>
            <person name="Nelson A.B."/>
            <person name="Fuks G."/>
            <person name="Kavchok S."/>
            <person name="Keizer G."/>
            <person name="Linton E."/>
            <person name="Llaca V."/>
            <person name="Song R."/>
            <person name="Tanyolac B."/>
            <person name="Young S."/>
            <person name="Ho-Il K."/>
            <person name="Hahn J.H."/>
            <person name="Sangsakoo G."/>
            <person name="Vanavichit A."/>
            <person name="de Mattos Luiz.A.T."/>
            <person name="Zimmer P.D."/>
            <person name="Malone G."/>
            <person name="Dellagostin O."/>
            <person name="de Oliveira A.C."/>
            <person name="Bevan M."/>
            <person name="Bancroft I."/>
            <person name="Minx P."/>
            <person name="Cordum H."/>
            <person name="Wilson R."/>
            <person name="Cheng Z."/>
            <person name="Jin W."/>
            <person name="Jiang J."/>
            <person name="Leong S.A."/>
            <person name="Iwama H."/>
            <person name="Gojobori T."/>
            <person name="Itoh T."/>
            <person name="Niimura Y."/>
            <person name="Fujii Y."/>
            <person name="Habara T."/>
            <person name="Sakai H."/>
            <person name="Sato Y."/>
            <person name="Wilson G."/>
            <person name="Kumar K."/>
            <person name="McCouch S."/>
            <person name="Juretic N."/>
            <person name="Hoen D."/>
            <person name="Wright S."/>
            <person name="Bruskiewich R."/>
            <person name="Bureau T."/>
            <person name="Miyao A."/>
            <person name="Hirochika H."/>
            <person name="Nishikawa T."/>
            <person name="Kadowaki K."/>
            <person name="Sugiura M."/>
            <person name="Burr B."/>
            <person name="Sasaki T."/>
        </authorList>
    </citation>
    <scope>NUCLEOTIDE SEQUENCE [LARGE SCALE GENOMIC DNA]</scope>
    <source>
        <strain evidence="3">cv. Nipponbare</strain>
    </source>
</reference>
<organism evidence="2 3">
    <name type="scientific">Oryza sativa subsp. japonica</name>
    <name type="common">Rice</name>
    <dbReference type="NCBI Taxonomy" id="39947"/>
    <lineage>
        <taxon>Eukaryota</taxon>
        <taxon>Viridiplantae</taxon>
        <taxon>Streptophyta</taxon>
        <taxon>Embryophyta</taxon>
        <taxon>Tracheophyta</taxon>
        <taxon>Spermatophyta</taxon>
        <taxon>Magnoliopsida</taxon>
        <taxon>Liliopsida</taxon>
        <taxon>Poales</taxon>
        <taxon>Poaceae</taxon>
        <taxon>BOP clade</taxon>
        <taxon>Oryzoideae</taxon>
        <taxon>Oryzeae</taxon>
        <taxon>Oryzinae</taxon>
        <taxon>Oryza</taxon>
        <taxon>Oryza sativa</taxon>
    </lineage>
</organism>
<evidence type="ECO:0000313" key="3">
    <source>
        <dbReference type="Proteomes" id="UP000000763"/>
    </source>
</evidence>
<sequence length="53" mass="6056">MSHEGRGQVVNLERCSCSADDSRREISPLDDQINREKNGETDEIADHEKLQRS</sequence>
<reference evidence="3" key="2">
    <citation type="journal article" date="2008" name="Nucleic Acids Res.">
        <title>The rice annotation project database (RAP-DB): 2008 update.</title>
        <authorList>
            <consortium name="The rice annotation project (RAP)"/>
        </authorList>
    </citation>
    <scope>GENOME REANNOTATION</scope>
    <source>
        <strain evidence="3">cv. Nipponbare</strain>
    </source>
</reference>
<proteinExistence type="predicted"/>
<evidence type="ECO:0000256" key="1">
    <source>
        <dbReference type="SAM" id="MobiDB-lite"/>
    </source>
</evidence>
<dbReference type="AlphaFoldDB" id="Q6Z9S2"/>
<gene>
    <name evidence="2" type="primary">P0461F06.12</name>
</gene>
<accession>Q6Z9S2</accession>
<dbReference type="EMBL" id="AP004693">
    <property type="protein sequence ID" value="BAD09856.1"/>
    <property type="molecule type" value="Genomic_DNA"/>
</dbReference>
<name>Q6Z9S2_ORYSJ</name>
<protein>
    <submittedName>
        <fullName evidence="2">Uncharacterized protein</fullName>
    </submittedName>
</protein>
<evidence type="ECO:0000313" key="2">
    <source>
        <dbReference type="EMBL" id="BAD09856.1"/>
    </source>
</evidence>
<dbReference type="Proteomes" id="UP000000763">
    <property type="component" value="Chromosome 8"/>
</dbReference>
<feature type="region of interest" description="Disordered" evidence="1">
    <location>
        <begin position="17"/>
        <end position="53"/>
    </location>
</feature>